<evidence type="ECO:0000256" key="2">
    <source>
        <dbReference type="HAMAP-Rule" id="MF_02213"/>
    </source>
</evidence>
<dbReference type="Proteomes" id="UP000479756">
    <property type="component" value="Unassembled WGS sequence"/>
</dbReference>
<dbReference type="InterPro" id="IPR043702">
    <property type="entry name" value="Lipid_II_synth_GatD"/>
</dbReference>
<proteinExistence type="inferred from homology"/>
<dbReference type="GO" id="GO:0009252">
    <property type="term" value="P:peptidoglycan biosynthetic process"/>
    <property type="evidence" value="ECO:0007669"/>
    <property type="project" value="UniProtKB-UniRule"/>
</dbReference>
<comment type="caution">
    <text evidence="2">Lacks conserved residue(s) required for the propagation of feature annotation.</text>
</comment>
<sequence length="246" mass="25713">MTADLTVLTVFAEQTNVNGDAENALVLTARARWAGFSAQRVDWRLGDPVPKGRPDVVVVGSATDPVLPALLDALRPAATTLRRWRDAGTRILAIGTGWELLGQTIHLDGQTLEGLALLPGRAVAGSGRVTDDLVVDSPFGRLVGFENHLRDVVLPAGSVPLGRVVYGRGNGSDDRAEGLVDDTVIATHLHGPVLAKNPALADDLLSQVLGAGYTARTAPAELVDETARAARSVIATRLGLSATDVA</sequence>
<feature type="active site" evidence="2">
    <location>
        <position position="190"/>
    </location>
</feature>
<evidence type="ECO:0000256" key="1">
    <source>
        <dbReference type="ARBA" id="ARBA00022962"/>
    </source>
</evidence>
<evidence type="ECO:0000313" key="4">
    <source>
        <dbReference type="EMBL" id="NEM90273.1"/>
    </source>
</evidence>
<dbReference type="EC" id="6.3.5.13" evidence="2"/>
<dbReference type="Pfam" id="PF07685">
    <property type="entry name" value="GATase_3"/>
    <property type="match status" value="1"/>
</dbReference>
<protein>
    <recommendedName>
        <fullName evidence="2">Lipid II isoglutaminyl synthase (glutamine-hydrolyzing) subunit GatD</fullName>
        <ecNumber evidence="2">6.3.5.13</ecNumber>
    </recommendedName>
    <alternativeName>
        <fullName evidence="2">Lipid II isoglutaminyl synthase glutaminase subunit</fullName>
        <ecNumber evidence="2">3.5.1.2</ecNumber>
    </alternativeName>
</protein>
<keyword evidence="2" id="KW-0378">Hydrolase</keyword>
<dbReference type="EMBL" id="JAAGWZ010000001">
    <property type="protein sequence ID" value="NEM90273.1"/>
    <property type="molecule type" value="Genomic_DNA"/>
</dbReference>
<comment type="caution">
    <text evidence="4">The sequence shown here is derived from an EMBL/GenBank/DDBJ whole genome shotgun (WGS) entry which is preliminary data.</text>
</comment>
<keyword evidence="1 2" id="KW-0315">Glutamine amidotransferase</keyword>
<evidence type="ECO:0000313" key="5">
    <source>
        <dbReference type="Proteomes" id="UP000479756"/>
    </source>
</evidence>
<keyword evidence="2" id="KW-0436">Ligase</keyword>
<dbReference type="GO" id="GO:0140282">
    <property type="term" value="F:carbon-nitrogen ligase activity on lipid II"/>
    <property type="evidence" value="ECO:0007669"/>
    <property type="project" value="UniProtKB-UniRule"/>
</dbReference>
<dbReference type="InterPro" id="IPR029062">
    <property type="entry name" value="Class_I_gatase-like"/>
</dbReference>
<dbReference type="GO" id="GO:0004359">
    <property type="term" value="F:glutaminase activity"/>
    <property type="evidence" value="ECO:0007669"/>
    <property type="project" value="UniProtKB-UniRule"/>
</dbReference>
<dbReference type="HAMAP" id="MF_02213">
    <property type="entry name" value="Lipid_II_synth_GatD"/>
    <property type="match status" value="1"/>
</dbReference>
<dbReference type="GO" id="GO:0008360">
    <property type="term" value="P:regulation of cell shape"/>
    <property type="evidence" value="ECO:0007669"/>
    <property type="project" value="UniProtKB-KW"/>
</dbReference>
<comment type="similarity">
    <text evidence="2">Belongs to the CobB/CobQ family. GatD subfamily.</text>
</comment>
<keyword evidence="2" id="KW-0961">Cell wall biogenesis/degradation</keyword>
<organism evidence="4 5">
    <name type="scientific">Galbitalea soli</name>
    <dbReference type="NCBI Taxonomy" id="1268042"/>
    <lineage>
        <taxon>Bacteria</taxon>
        <taxon>Bacillati</taxon>
        <taxon>Actinomycetota</taxon>
        <taxon>Actinomycetes</taxon>
        <taxon>Micrococcales</taxon>
        <taxon>Microbacteriaceae</taxon>
        <taxon>Galbitalea</taxon>
    </lineage>
</organism>
<dbReference type="GO" id="GO:0071555">
    <property type="term" value="P:cell wall organization"/>
    <property type="evidence" value="ECO:0007669"/>
    <property type="project" value="UniProtKB-KW"/>
</dbReference>
<dbReference type="SUPFAM" id="SSF52317">
    <property type="entry name" value="Class I glutamine amidotransferase-like"/>
    <property type="match status" value="1"/>
</dbReference>
<dbReference type="AlphaFoldDB" id="A0A7C9PLH7"/>
<comment type="subunit">
    <text evidence="2">Forms a heterodimer with MurT.</text>
</comment>
<dbReference type="PROSITE" id="PS51274">
    <property type="entry name" value="GATASE_COBBQ"/>
    <property type="match status" value="1"/>
</dbReference>
<name>A0A7C9PLH7_9MICO</name>
<dbReference type="InterPro" id="IPR011698">
    <property type="entry name" value="GATase_3"/>
</dbReference>
<comment type="catalytic activity">
    <reaction evidence="2">
        <text>L-glutamine + H2O = L-glutamate + NH4(+)</text>
        <dbReference type="Rhea" id="RHEA:15889"/>
        <dbReference type="ChEBI" id="CHEBI:15377"/>
        <dbReference type="ChEBI" id="CHEBI:28938"/>
        <dbReference type="ChEBI" id="CHEBI:29985"/>
        <dbReference type="ChEBI" id="CHEBI:58359"/>
        <dbReference type="EC" id="3.5.1.2"/>
    </reaction>
</comment>
<comment type="pathway">
    <text evidence="2">Cell wall biogenesis; peptidoglycan biosynthesis.</text>
</comment>
<dbReference type="UniPathway" id="UPA00219"/>
<comment type="catalytic activity">
    <reaction evidence="2">
        <text>beta-D-GlcNAc-(1-&gt;4)-Mur2Ac(oyl-L-Ala-gamma-D-Glu-L-Lys-D-Ala-D-Ala)-di-trans,octa-cis-undecaprenyl diphosphate + L-glutamine + ATP + H2O = beta-D-GlcNAc-(1-&gt;4)-Mur2Ac(oyl-L-Ala-D-isoglutaminyl-L-Lys-D-Ala-D-Ala)-di-trans,octa-cis-undecaprenyl diphosphate + L-glutamate + ADP + phosphate + H(+)</text>
        <dbReference type="Rhea" id="RHEA:57928"/>
        <dbReference type="ChEBI" id="CHEBI:15377"/>
        <dbReference type="ChEBI" id="CHEBI:15378"/>
        <dbReference type="ChEBI" id="CHEBI:29985"/>
        <dbReference type="ChEBI" id="CHEBI:30616"/>
        <dbReference type="ChEBI" id="CHEBI:43474"/>
        <dbReference type="ChEBI" id="CHEBI:58359"/>
        <dbReference type="ChEBI" id="CHEBI:60033"/>
        <dbReference type="ChEBI" id="CHEBI:62233"/>
        <dbReference type="ChEBI" id="CHEBI:456216"/>
        <dbReference type="EC" id="6.3.5.13"/>
    </reaction>
</comment>
<gene>
    <name evidence="2" type="primary">gatD</name>
    <name evidence="4" type="ORF">G3T37_02760</name>
</gene>
<evidence type="ECO:0000259" key="3">
    <source>
        <dbReference type="Pfam" id="PF07685"/>
    </source>
</evidence>
<comment type="function">
    <text evidence="2">The lipid II isoglutaminyl synthase complex catalyzes the formation of alpha-D-isoglutamine in the cell wall lipid II stem peptide. The GatD subunit catalyzes the hydrolysis of glutamine to glutamate and ammonia. The resulting ammonia molecule is channeled to the active site of MurT.</text>
</comment>
<feature type="domain" description="CobB/CobQ-like glutamine amidotransferase" evidence="3">
    <location>
        <begin position="52"/>
        <end position="197"/>
    </location>
</feature>
<keyword evidence="2" id="KW-0133">Cell shape</keyword>
<keyword evidence="2" id="KW-0573">Peptidoglycan synthesis</keyword>
<reference evidence="4 5" key="1">
    <citation type="journal article" date="2014" name="Int. J. Syst. Evol. Microbiol.">
        <title>Description of Galbitalea soli gen. nov., sp. nov., and Frondihabitans sucicola sp. nov.</title>
        <authorList>
            <person name="Kim S.J."/>
            <person name="Lim J.M."/>
            <person name="Ahn J.H."/>
            <person name="Weon H.Y."/>
            <person name="Hamada M."/>
            <person name="Suzuki K."/>
            <person name="Ahn T.Y."/>
            <person name="Kwon S.W."/>
        </authorList>
    </citation>
    <scope>NUCLEOTIDE SEQUENCE [LARGE SCALE GENOMIC DNA]</scope>
    <source>
        <strain evidence="4 5">NBRC 108727</strain>
    </source>
</reference>
<feature type="binding site" evidence="2">
    <location>
        <position position="128"/>
    </location>
    <ligand>
        <name>substrate</name>
    </ligand>
</feature>
<accession>A0A7C9PLH7</accession>
<keyword evidence="5" id="KW-1185">Reference proteome</keyword>
<dbReference type="EC" id="3.5.1.2" evidence="2"/>
<dbReference type="RefSeq" id="WP_163471939.1">
    <property type="nucleotide sequence ID" value="NZ_JAAGWZ010000001.1"/>
</dbReference>